<dbReference type="InterPro" id="IPR012337">
    <property type="entry name" value="RNaseH-like_sf"/>
</dbReference>
<dbReference type="PANTHER" id="PTHR35004">
    <property type="entry name" value="TRANSPOSASE RV3428C-RELATED"/>
    <property type="match status" value="1"/>
</dbReference>
<reference evidence="2 3" key="1">
    <citation type="journal article" date="2018" name="Environ. Microbiol.">
        <title>Novel energy conservation strategies and behaviour of Pelotomaculum schinkii driving syntrophic propionate catabolism.</title>
        <authorList>
            <person name="Hidalgo-Ahumada C.A.P."/>
            <person name="Nobu M.K."/>
            <person name="Narihiro T."/>
            <person name="Tamaki H."/>
            <person name="Liu W.T."/>
            <person name="Kamagata Y."/>
            <person name="Stams A.J.M."/>
            <person name="Imachi H."/>
            <person name="Sousa D.Z."/>
        </authorList>
    </citation>
    <scope>NUCLEOTIDE SEQUENCE [LARGE SCALE GENOMIC DNA]</scope>
    <source>
        <strain evidence="2 3">MGP</strain>
    </source>
</reference>
<dbReference type="PANTHER" id="PTHR35004:SF6">
    <property type="entry name" value="TRANSPOSASE"/>
    <property type="match status" value="1"/>
</dbReference>
<dbReference type="InterPro" id="IPR001584">
    <property type="entry name" value="Integrase_cat-core"/>
</dbReference>
<dbReference type="SUPFAM" id="SSF53098">
    <property type="entry name" value="Ribonuclease H-like"/>
    <property type="match status" value="1"/>
</dbReference>
<dbReference type="Pfam" id="PF00665">
    <property type="entry name" value="rve"/>
    <property type="match status" value="1"/>
</dbReference>
<dbReference type="InterPro" id="IPR036397">
    <property type="entry name" value="RNaseH_sf"/>
</dbReference>
<dbReference type="InterPro" id="IPR015378">
    <property type="entry name" value="Transposase-like_Mu_C"/>
</dbReference>
<proteinExistence type="predicted"/>
<dbReference type="InterPro" id="IPR009057">
    <property type="entry name" value="Homeodomain-like_sf"/>
</dbReference>
<dbReference type="GO" id="GO:0003676">
    <property type="term" value="F:nucleic acid binding"/>
    <property type="evidence" value="ECO:0007669"/>
    <property type="project" value="InterPro"/>
</dbReference>
<protein>
    <recommendedName>
        <fullName evidence="1">Integrase catalytic domain-containing protein</fullName>
    </recommendedName>
</protein>
<gene>
    <name evidence="2" type="ORF">Pmgp_02112</name>
</gene>
<dbReference type="RefSeq" id="WP_192902891.1">
    <property type="nucleotide sequence ID" value="NZ_QFFZ01000021.1"/>
</dbReference>
<dbReference type="EMBL" id="QFFZ01000021">
    <property type="protein sequence ID" value="TEB10797.1"/>
    <property type="molecule type" value="Genomic_DNA"/>
</dbReference>
<dbReference type="AlphaFoldDB" id="A0A4Y7RR98"/>
<keyword evidence="3" id="KW-1185">Reference proteome</keyword>
<dbReference type="SUPFAM" id="SSF46689">
    <property type="entry name" value="Homeodomain-like"/>
    <property type="match status" value="1"/>
</dbReference>
<accession>A0A4Y7RR98</accession>
<dbReference type="GO" id="GO:0015074">
    <property type="term" value="P:DNA integration"/>
    <property type="evidence" value="ECO:0007669"/>
    <property type="project" value="InterPro"/>
</dbReference>
<evidence type="ECO:0000313" key="3">
    <source>
        <dbReference type="Proteomes" id="UP000297597"/>
    </source>
</evidence>
<evidence type="ECO:0000259" key="1">
    <source>
        <dbReference type="PROSITE" id="PS50994"/>
    </source>
</evidence>
<sequence>MDEQQRTAAALHRYAMIDNLVGVDLACGEKSALLEELATAHGISVSTIKRYLRYYEESGFDGLLPKTRSDAGASRAIPPEALEMAFRLRRELPSRSTPTIIRMLEQEREEWRGNIRRSTLDDHFRRAGLTRRALRREQKVRRKFGKVRRNLLWEADICIPQLWVRDDQGQKHQAVVVAAIDDSTRRIVHAECFISQETWVVETTLKKAVTKHGAPAALYIDNGAQFVAKQIREACASLGIRFLRAKIRDAAGKGKIERWFRTMQESFVPEMHALSTLPTLLELNRYFWAWVEEHYHQVVHSEIFDTPLNKWNSDSTPLRMVDPVTLEGAFLLSVERTVSNTSLITLFGREFLVDDRLAGTRVEVRYHPRDRAQVQIWQKGKFIGVAAPYEVPGNSPKLIKRDNAEDEPDPTGLNYLQQLDQSRRQKLRRKVKALSKQGTQQDHTLFTEAGLLRLLEKYLHPLSPQEKEWAYATWKQAGGLDYGTSESVLKRFIAAHGRDRHLSYYLEAVLRANNPLAGKGR</sequence>
<organism evidence="2 3">
    <name type="scientific">Pelotomaculum propionicicum</name>
    <dbReference type="NCBI Taxonomy" id="258475"/>
    <lineage>
        <taxon>Bacteria</taxon>
        <taxon>Bacillati</taxon>
        <taxon>Bacillota</taxon>
        <taxon>Clostridia</taxon>
        <taxon>Eubacteriales</taxon>
        <taxon>Desulfotomaculaceae</taxon>
        <taxon>Pelotomaculum</taxon>
    </lineage>
</organism>
<dbReference type="Proteomes" id="UP000297597">
    <property type="component" value="Unassembled WGS sequence"/>
</dbReference>
<evidence type="ECO:0000313" key="2">
    <source>
        <dbReference type="EMBL" id="TEB10797.1"/>
    </source>
</evidence>
<dbReference type="Gene3D" id="3.30.420.10">
    <property type="entry name" value="Ribonuclease H-like superfamily/Ribonuclease H"/>
    <property type="match status" value="1"/>
</dbReference>
<name>A0A4Y7RR98_9FIRM</name>
<dbReference type="Pfam" id="PF09299">
    <property type="entry name" value="Mu-transpos_C"/>
    <property type="match status" value="1"/>
</dbReference>
<dbReference type="PROSITE" id="PS50994">
    <property type="entry name" value="INTEGRASE"/>
    <property type="match status" value="1"/>
</dbReference>
<feature type="domain" description="Integrase catalytic" evidence="1">
    <location>
        <begin position="142"/>
        <end position="315"/>
    </location>
</feature>
<comment type="caution">
    <text evidence="2">The sequence shown here is derived from an EMBL/GenBank/DDBJ whole genome shotgun (WGS) entry which is preliminary data.</text>
</comment>